<gene>
    <name evidence="11" type="primary">cydD</name>
    <name evidence="11" type="ORF">NZH93_35480</name>
</gene>
<dbReference type="Gene3D" id="3.40.50.300">
    <property type="entry name" value="P-loop containing nucleotide triphosphate hydrolases"/>
    <property type="match status" value="2"/>
</dbReference>
<dbReference type="PROSITE" id="PS00211">
    <property type="entry name" value="ABC_TRANSPORTER_1"/>
    <property type="match status" value="1"/>
</dbReference>
<reference evidence="11" key="1">
    <citation type="submission" date="2022-08" db="EMBL/GenBank/DDBJ databases">
        <authorList>
            <person name="Tistechok S."/>
            <person name="Samborskyy M."/>
            <person name="Roman I."/>
        </authorList>
    </citation>
    <scope>NUCLEOTIDE SEQUENCE</scope>
    <source>
        <strain evidence="11">DSM 103496</strain>
    </source>
</reference>
<evidence type="ECO:0000256" key="2">
    <source>
        <dbReference type="ARBA" id="ARBA00022692"/>
    </source>
</evidence>
<evidence type="ECO:0000256" key="1">
    <source>
        <dbReference type="ARBA" id="ARBA00004651"/>
    </source>
</evidence>
<evidence type="ECO:0000259" key="9">
    <source>
        <dbReference type="PROSITE" id="PS50893"/>
    </source>
</evidence>
<dbReference type="InterPro" id="IPR017871">
    <property type="entry name" value="ABC_transporter-like_CS"/>
</dbReference>
<dbReference type="Proteomes" id="UP001141259">
    <property type="component" value="Unassembled WGS sequence"/>
</dbReference>
<dbReference type="GO" id="GO:0016887">
    <property type="term" value="F:ATP hydrolysis activity"/>
    <property type="evidence" value="ECO:0007669"/>
    <property type="project" value="InterPro"/>
</dbReference>
<evidence type="ECO:0000259" key="10">
    <source>
        <dbReference type="PROSITE" id="PS50929"/>
    </source>
</evidence>
<accession>A0A9X2VT55</accession>
<evidence type="ECO:0000313" key="12">
    <source>
        <dbReference type="Proteomes" id="UP001141259"/>
    </source>
</evidence>
<proteinExistence type="predicted"/>
<evidence type="ECO:0000256" key="8">
    <source>
        <dbReference type="SAM" id="Phobius"/>
    </source>
</evidence>
<dbReference type="PANTHER" id="PTHR24221:SF590">
    <property type="entry name" value="COMPONENT LINKED WITH THE ASSEMBLY OF CYTOCHROME' TRANSPORT TRANSMEMBRANE ATP-BINDING PROTEIN ABC TRANSPORTER CYDD-RELATED"/>
    <property type="match status" value="1"/>
</dbReference>
<evidence type="ECO:0000256" key="4">
    <source>
        <dbReference type="ARBA" id="ARBA00022840"/>
    </source>
</evidence>
<dbReference type="InterPro" id="IPR003593">
    <property type="entry name" value="AAA+_ATPase"/>
</dbReference>
<dbReference type="PROSITE" id="PS50893">
    <property type="entry name" value="ABC_TRANSPORTER_2"/>
    <property type="match status" value="2"/>
</dbReference>
<feature type="region of interest" description="Disordered" evidence="7">
    <location>
        <begin position="305"/>
        <end position="341"/>
    </location>
</feature>
<dbReference type="EMBL" id="JANYMP010000022">
    <property type="protein sequence ID" value="MCS7482179.1"/>
    <property type="molecule type" value="Genomic_DNA"/>
</dbReference>
<feature type="transmembrane region" description="Helical" evidence="8">
    <location>
        <begin position="124"/>
        <end position="144"/>
    </location>
</feature>
<dbReference type="Pfam" id="PF00664">
    <property type="entry name" value="ABC_membrane"/>
    <property type="match status" value="1"/>
</dbReference>
<dbReference type="RefSeq" id="WP_259627655.1">
    <property type="nucleotide sequence ID" value="NZ_JANYMP010000022.1"/>
</dbReference>
<keyword evidence="12" id="KW-1185">Reference proteome</keyword>
<evidence type="ECO:0000256" key="6">
    <source>
        <dbReference type="ARBA" id="ARBA00023136"/>
    </source>
</evidence>
<feature type="transmembrane region" description="Helical" evidence="8">
    <location>
        <begin position="150"/>
        <end position="170"/>
    </location>
</feature>
<dbReference type="GO" id="GO:0140359">
    <property type="term" value="F:ABC-type transporter activity"/>
    <property type="evidence" value="ECO:0007669"/>
    <property type="project" value="InterPro"/>
</dbReference>
<dbReference type="PROSITE" id="PS50929">
    <property type="entry name" value="ABC_TM1F"/>
    <property type="match status" value="2"/>
</dbReference>
<evidence type="ECO:0000313" key="11">
    <source>
        <dbReference type="EMBL" id="MCS7482179.1"/>
    </source>
</evidence>
<dbReference type="InterPro" id="IPR036640">
    <property type="entry name" value="ABC1_TM_sf"/>
</dbReference>
<dbReference type="CDD" id="cd03228">
    <property type="entry name" value="ABCC_MRP_Like"/>
    <property type="match status" value="2"/>
</dbReference>
<dbReference type="InterPro" id="IPR027417">
    <property type="entry name" value="P-loop_NTPase"/>
</dbReference>
<dbReference type="GO" id="GO:0045454">
    <property type="term" value="P:cell redox homeostasis"/>
    <property type="evidence" value="ECO:0007669"/>
    <property type="project" value="InterPro"/>
</dbReference>
<dbReference type="CDD" id="cd18584">
    <property type="entry name" value="ABC_6TM_AarD_CydD"/>
    <property type="match status" value="1"/>
</dbReference>
<dbReference type="NCBIfam" id="TIGR02857">
    <property type="entry name" value="CydD"/>
    <property type="match status" value="1"/>
</dbReference>
<dbReference type="NCBIfam" id="TIGR02868">
    <property type="entry name" value="CydC"/>
    <property type="match status" value="1"/>
</dbReference>
<dbReference type="PANTHER" id="PTHR24221">
    <property type="entry name" value="ATP-BINDING CASSETTE SUB-FAMILY B"/>
    <property type="match status" value="1"/>
</dbReference>
<feature type="domain" description="ABC transporter" evidence="9">
    <location>
        <begin position="875"/>
        <end position="1070"/>
    </location>
</feature>
<feature type="transmembrane region" description="Helical" evidence="8">
    <location>
        <begin position="831"/>
        <end position="854"/>
    </location>
</feature>
<feature type="transmembrane region" description="Helical" evidence="8">
    <location>
        <begin position="261"/>
        <end position="280"/>
    </location>
</feature>
<dbReference type="SUPFAM" id="SSF52540">
    <property type="entry name" value="P-loop containing nucleoside triphosphate hydrolases"/>
    <property type="match status" value="2"/>
</dbReference>
<dbReference type="SMART" id="SM00382">
    <property type="entry name" value="AAA"/>
    <property type="match status" value="2"/>
</dbReference>
<evidence type="ECO:0000256" key="3">
    <source>
        <dbReference type="ARBA" id="ARBA00022741"/>
    </source>
</evidence>
<dbReference type="Pfam" id="PF00005">
    <property type="entry name" value="ABC_tran"/>
    <property type="match status" value="2"/>
</dbReference>
<keyword evidence="2 8" id="KW-0812">Transmembrane</keyword>
<feature type="transmembrane region" description="Helical" evidence="8">
    <location>
        <begin position="695"/>
        <end position="716"/>
    </location>
</feature>
<dbReference type="SUPFAM" id="SSF90123">
    <property type="entry name" value="ABC transporter transmembrane region"/>
    <property type="match status" value="2"/>
</dbReference>
<dbReference type="GO" id="GO:0005886">
    <property type="term" value="C:plasma membrane"/>
    <property type="evidence" value="ECO:0007669"/>
    <property type="project" value="UniProtKB-SubCell"/>
</dbReference>
<dbReference type="GO" id="GO:0005524">
    <property type="term" value="F:ATP binding"/>
    <property type="evidence" value="ECO:0007669"/>
    <property type="project" value="UniProtKB-KW"/>
</dbReference>
<feature type="domain" description="ABC transporter" evidence="9">
    <location>
        <begin position="366"/>
        <end position="590"/>
    </location>
</feature>
<keyword evidence="3" id="KW-0547">Nucleotide-binding</keyword>
<evidence type="ECO:0000256" key="5">
    <source>
        <dbReference type="ARBA" id="ARBA00022989"/>
    </source>
</evidence>
<dbReference type="Gene3D" id="1.20.1560.10">
    <property type="entry name" value="ABC transporter type 1, transmembrane domain"/>
    <property type="match status" value="2"/>
</dbReference>
<dbReference type="GO" id="GO:0042883">
    <property type="term" value="P:cysteine transport"/>
    <property type="evidence" value="ECO:0007669"/>
    <property type="project" value="InterPro"/>
</dbReference>
<feature type="transmembrane region" description="Helical" evidence="8">
    <location>
        <begin position="229"/>
        <end position="255"/>
    </location>
</feature>
<dbReference type="InterPro" id="IPR003439">
    <property type="entry name" value="ABC_transporter-like_ATP-bd"/>
</dbReference>
<feature type="transmembrane region" description="Helical" evidence="8">
    <location>
        <begin position="616"/>
        <end position="634"/>
    </location>
</feature>
<comment type="caution">
    <text evidence="11">The sequence shown here is derived from an EMBL/GenBank/DDBJ whole genome shotgun (WGS) entry which is preliminary data.</text>
</comment>
<dbReference type="AlphaFoldDB" id="A0A9X2VT55"/>
<name>A0A9X2VT55_9PSEU</name>
<feature type="transmembrane region" description="Helical" evidence="8">
    <location>
        <begin position="722"/>
        <end position="742"/>
    </location>
</feature>
<sequence length="1070" mass="112158">MKGPLGALPALSRSARWALVWCAVLAAGTAVATVVQAVALATALTGGSTWALLASAVVARAVLAWVTESVAARAAAGAKEELRAALLDRSLALGPDWITARGPAELAVLATKGLDALDAYFTRYLPALVTTVVVPPLVGAWILLTDPTSALLIAATIPLIPVFAILIGLFTQRQVAHAADVTERLSGYLLELVRALPVLTAFKRAAAQAKAVRDVGDRHRRATMGTLRVAFLSALVLEIAASLSVALIAVGIGLRLVSGELTLLTGLVVLILAPECYLPLRAAGAAHHASEDGLEAVRRVAEITEETPVRKPSNTAPGPTQPPPATGGRPSTSLSASPGREGDVDLACGQLSDLWTTCGQTGDVVLDVRGLRVRRRDRDAPDGVSFTVRAGEVHRLDAPSGAGKSTTIAVLLGFVRPDAGTVLVCGNDLSTVDAAAWRRHVAWVPQRPAFAGTTVADELELAIGRRPEPAELADVAADHLCDRRVNDLSTGERQRVAVARALLKVRAGARVLLLDEPTAHLDPPTAALVMAAVHRAADDGVAVVLATHRVVEAADEPRHRTTVRAGAETAENRTKTGRLLTARALAGALLGIAALGSGVALSAFAAYLIARAAEQPPILTLSVLVVGVRTFALAKGVLRYLERLVSHEAAFRLAGDLRTRLWEALVRLGPARVRRDTLQRLVDDTDTVRDLVPRVLLPPIVAAGVGAGAVVLFSLILPAAGVALAVALLVGGLAAPAVALAVERRATTVLATGRRRLGADVFTLLDAAPDLIAFGAHERKRAEVARHDAELVRQTRRQALGAGAATAVLQLTTGLASLVCTVLAVGTVDPLLVPVLGLVPLALAEAFAGLPAAAQQRAALRQAHRRLTEVIDGDVQPERADGIGWPGGEPVLADVDLTLHVGWTAVVGPSGAGKSTLFAHLLGFLGRPAAAERIAWCPQEPQLVSTTVRENLRMADPHADDDRLREALLLAGLPEWVDRLDTLIGNGVLSGGEAQRVALARTLLHDADLVLLDEPTAHLDEPTARALLDRLEVALRGRTVVHITHRPEEAARADLVLDVADGHVRERAYR</sequence>
<feature type="transmembrane region" description="Helical" evidence="8">
    <location>
        <begin position="799"/>
        <end position="825"/>
    </location>
</feature>
<dbReference type="InterPro" id="IPR014223">
    <property type="entry name" value="ABC_CydC/D"/>
</dbReference>
<feature type="domain" description="ABC transmembrane type-1" evidence="10">
    <location>
        <begin position="20"/>
        <end position="284"/>
    </location>
</feature>
<evidence type="ECO:0000256" key="7">
    <source>
        <dbReference type="SAM" id="MobiDB-lite"/>
    </source>
</evidence>
<feature type="transmembrane region" description="Helical" evidence="8">
    <location>
        <begin position="47"/>
        <end position="66"/>
    </location>
</feature>
<keyword evidence="6 8" id="KW-0472">Membrane</keyword>
<protein>
    <submittedName>
        <fullName evidence="11">Thiol reductant ABC exporter subunit CydD</fullName>
    </submittedName>
</protein>
<feature type="domain" description="ABC transmembrane type-1" evidence="10">
    <location>
        <begin position="585"/>
        <end position="825"/>
    </location>
</feature>
<keyword evidence="4" id="KW-0067">ATP-binding</keyword>
<dbReference type="InterPro" id="IPR011527">
    <property type="entry name" value="ABC1_TM_dom"/>
</dbReference>
<comment type="subcellular location">
    <subcellularLocation>
        <location evidence="1">Cell membrane</location>
        <topology evidence="1">Multi-pass membrane protein</topology>
    </subcellularLocation>
</comment>
<keyword evidence="5 8" id="KW-1133">Transmembrane helix</keyword>
<organism evidence="11 12">
    <name type="scientific">Umezawaea endophytica</name>
    <dbReference type="NCBI Taxonomy" id="1654476"/>
    <lineage>
        <taxon>Bacteria</taxon>
        <taxon>Bacillati</taxon>
        <taxon>Actinomycetota</taxon>
        <taxon>Actinomycetes</taxon>
        <taxon>Pseudonocardiales</taxon>
        <taxon>Pseudonocardiaceae</taxon>
        <taxon>Umezawaea</taxon>
    </lineage>
</organism>
<dbReference type="GO" id="GO:0034775">
    <property type="term" value="P:glutathione transmembrane transport"/>
    <property type="evidence" value="ECO:0007669"/>
    <property type="project" value="InterPro"/>
</dbReference>
<feature type="transmembrane region" description="Helical" evidence="8">
    <location>
        <begin position="584"/>
        <end position="610"/>
    </location>
</feature>
<dbReference type="InterPro" id="IPR039421">
    <property type="entry name" value="Type_1_exporter"/>
</dbReference>
<dbReference type="InterPro" id="IPR014216">
    <property type="entry name" value="ABC_transptr_CydD"/>
</dbReference>